<accession>A0A438C574</accession>
<reference evidence="2 3" key="1">
    <citation type="journal article" date="2018" name="PLoS Genet.">
        <title>Population sequencing reveals clonal diversity and ancestral inbreeding in the grapevine cultivar Chardonnay.</title>
        <authorList>
            <person name="Roach M.J."/>
            <person name="Johnson D.L."/>
            <person name="Bohlmann J."/>
            <person name="van Vuuren H.J."/>
            <person name="Jones S.J."/>
            <person name="Pretorius I.S."/>
            <person name="Schmidt S.A."/>
            <person name="Borneman A.R."/>
        </authorList>
    </citation>
    <scope>NUCLEOTIDE SEQUENCE [LARGE SCALE GENOMIC DNA]</scope>
    <source>
        <strain evidence="3">cv. Chardonnay</strain>
        <tissue evidence="2">Leaf</tissue>
    </source>
</reference>
<comment type="caution">
    <text evidence="2">The sequence shown here is derived from an EMBL/GenBank/DDBJ whole genome shotgun (WGS) entry which is preliminary data.</text>
</comment>
<organism evidence="2 3">
    <name type="scientific">Vitis vinifera</name>
    <name type="common">Grape</name>
    <dbReference type="NCBI Taxonomy" id="29760"/>
    <lineage>
        <taxon>Eukaryota</taxon>
        <taxon>Viridiplantae</taxon>
        <taxon>Streptophyta</taxon>
        <taxon>Embryophyta</taxon>
        <taxon>Tracheophyta</taxon>
        <taxon>Spermatophyta</taxon>
        <taxon>Magnoliopsida</taxon>
        <taxon>eudicotyledons</taxon>
        <taxon>Gunneridae</taxon>
        <taxon>Pentapetalae</taxon>
        <taxon>rosids</taxon>
        <taxon>Vitales</taxon>
        <taxon>Vitaceae</taxon>
        <taxon>Viteae</taxon>
        <taxon>Vitis</taxon>
    </lineage>
</organism>
<proteinExistence type="predicted"/>
<gene>
    <name evidence="2" type="ORF">CK203_116745</name>
</gene>
<dbReference type="Proteomes" id="UP000288805">
    <property type="component" value="Unassembled WGS sequence"/>
</dbReference>
<dbReference type="AlphaFoldDB" id="A0A438C574"/>
<dbReference type="EMBL" id="QGNW01002528">
    <property type="protein sequence ID" value="RVW18402.1"/>
    <property type="molecule type" value="Genomic_DNA"/>
</dbReference>
<evidence type="ECO:0000313" key="3">
    <source>
        <dbReference type="Proteomes" id="UP000288805"/>
    </source>
</evidence>
<evidence type="ECO:0000256" key="1">
    <source>
        <dbReference type="SAM" id="Phobius"/>
    </source>
</evidence>
<sequence length="243" mass="27959">MITTTKEKCGLQWNGFLDMVGDVDSIKSASGYLITFSRGAMSWQSRSFYNNWVYNKKGIYSTMIVKVLFISVLLALLDLKFQNEPNFVFQAYPKTIKAAVASLLIHVDLSYTSSTSYFHLATSMAYPKVVQVGLPRDYGQTPDDIRRHTTMVREKKCSTLTFNHEGYTSQSPSRYKSITTDPLLGHSYLAAQFYHVEEPWSATCQHLRSHERIIIVVWEANQKGTRCMGIWKPLMEERLWQLE</sequence>
<keyword evidence="1" id="KW-0812">Transmembrane</keyword>
<protein>
    <submittedName>
        <fullName evidence="2">Uncharacterized protein</fullName>
    </submittedName>
</protein>
<keyword evidence="1" id="KW-0472">Membrane</keyword>
<keyword evidence="1" id="KW-1133">Transmembrane helix</keyword>
<feature type="transmembrane region" description="Helical" evidence="1">
    <location>
        <begin position="58"/>
        <end position="77"/>
    </location>
</feature>
<name>A0A438C574_VITVI</name>
<evidence type="ECO:0000313" key="2">
    <source>
        <dbReference type="EMBL" id="RVW18402.1"/>
    </source>
</evidence>